<dbReference type="InterPro" id="IPR013783">
    <property type="entry name" value="Ig-like_fold"/>
</dbReference>
<keyword evidence="9" id="KW-1185">Reference proteome</keyword>
<feature type="domain" description="Alpha-L-rhamnosidase six-hairpin glycosidase" evidence="6">
    <location>
        <begin position="430"/>
        <end position="780"/>
    </location>
</feature>
<comment type="caution">
    <text evidence="8">The sequence shown here is derived from an EMBL/GenBank/DDBJ whole genome shotgun (WGS) entry which is preliminary data.</text>
</comment>
<dbReference type="SUPFAM" id="SSF48208">
    <property type="entry name" value="Six-hairpin glycosidases"/>
    <property type="match status" value="1"/>
</dbReference>
<dbReference type="Pfam" id="PF25788">
    <property type="entry name" value="Ig_Rha78A_N"/>
    <property type="match status" value="1"/>
</dbReference>
<reference evidence="8 9" key="1">
    <citation type="submission" date="2024-01" db="EMBL/GenBank/DDBJ databases">
        <authorList>
            <person name="Allen C."/>
            <person name="Tagirdzhanova G."/>
        </authorList>
    </citation>
    <scope>NUCLEOTIDE SEQUENCE [LARGE SCALE GENOMIC DNA]</scope>
</reference>
<dbReference type="Gene3D" id="2.60.40.10">
    <property type="entry name" value="Immunoglobulins"/>
    <property type="match status" value="1"/>
</dbReference>
<name>A0ABP0AUK5_9PEZI</name>
<evidence type="ECO:0000313" key="9">
    <source>
        <dbReference type="Proteomes" id="UP001642482"/>
    </source>
</evidence>
<evidence type="ECO:0000259" key="6">
    <source>
        <dbReference type="Pfam" id="PF17389"/>
    </source>
</evidence>
<dbReference type="Pfam" id="PF08531">
    <property type="entry name" value="Bac_rhamnosid_N"/>
    <property type="match status" value="1"/>
</dbReference>
<dbReference type="InterPro" id="IPR013737">
    <property type="entry name" value="Bac_rhamnosid_N"/>
</dbReference>
<dbReference type="PIRSF" id="PIRSF010631">
    <property type="entry name" value="A-rhamnsds"/>
    <property type="match status" value="1"/>
</dbReference>
<dbReference type="InterPro" id="IPR035396">
    <property type="entry name" value="Bac_rhamnosid6H"/>
</dbReference>
<proteinExistence type="predicted"/>
<dbReference type="Gene3D" id="2.60.420.10">
    <property type="entry name" value="Maltose phosphorylase, domain 3"/>
    <property type="match status" value="1"/>
</dbReference>
<accession>A0ABP0AUK5</accession>
<dbReference type="EMBL" id="CAWUHD010000006">
    <property type="protein sequence ID" value="CAK7210905.1"/>
    <property type="molecule type" value="Genomic_DNA"/>
</dbReference>
<dbReference type="Pfam" id="PF05592">
    <property type="entry name" value="Bac_rhamnosid"/>
    <property type="match status" value="1"/>
</dbReference>
<evidence type="ECO:0000256" key="3">
    <source>
        <dbReference type="ARBA" id="ARBA00022801"/>
    </source>
</evidence>
<dbReference type="Pfam" id="PF17389">
    <property type="entry name" value="Bac_rhamnosid6H"/>
    <property type="match status" value="1"/>
</dbReference>
<evidence type="ECO:0000256" key="2">
    <source>
        <dbReference type="ARBA" id="ARBA00012652"/>
    </source>
</evidence>
<comment type="catalytic activity">
    <reaction evidence="1">
        <text>Hydrolysis of terminal non-reducing alpha-L-rhamnose residues in alpha-L-rhamnosides.</text>
        <dbReference type="EC" id="3.2.1.40"/>
    </reaction>
</comment>
<dbReference type="InterPro" id="IPR035398">
    <property type="entry name" value="Bac_rhamnosid_C"/>
</dbReference>
<dbReference type="Gene3D" id="1.50.10.10">
    <property type="match status" value="1"/>
</dbReference>
<dbReference type="InterPro" id="IPR012341">
    <property type="entry name" value="6hp_glycosidase-like_sf"/>
</dbReference>
<feature type="domain" description="Alpha-L-rhamnosidase C-terminal" evidence="7">
    <location>
        <begin position="782"/>
        <end position="847"/>
    </location>
</feature>
<feature type="domain" description="Bacterial alpha-L-rhamnosidase N-terminal" evidence="5">
    <location>
        <begin position="155"/>
        <end position="316"/>
    </location>
</feature>
<sequence>MGDAIRNDSSAPQCITIAELQAEHYENGFGIFHATPRLSWRFAATSIQNWKQCAYEVVIERHGRTECYRVASRQSSFVPWPSSPLSSRDVAQVRVCAIGSEGINSNWASLSIETALLHRDDWTAKLIGGPPQDIDAPKCPFRLRQTFQYSGGASPARLYATAHGLYEVEINGQRVGEHVLAPGWQSYKHYLHYQTYDVTALLRSGQNSIGVYLGEGWFAGRLGRPGIRNLWGSQLGFLGQLEADGKVICQTGPGWEVLPGGPVVNSEMYNGEEYDSHQHDPKWSTNEYTSTNSTEAVVLPFPAAKLIAPEAPPVRRLMEVPPRATLTTPSGKTVLDFGQNLAGWIRINDDIPGTGTVTIRHAEVLEHGELGTRPLRTAKAETIIHLGGSTRGYEPRFTFYGFRYAEVTGYDAVGLSDFTAIVISSDLRPTGTFECSHDLINQLHRNTVWSMRGNFVSVPTDCPQRDERLGWSGDLQVFTPTASFLYDTSAFVGSWLRDLAAEQKDLNGIVPTVIPSVPMPPRDNERQPMAAWGDAAILTPWDIYQFSGDQSILQRQWNSMVQWLENGIPRDERGFYAEDTPQFGDWLDPRSPPALPGHTPTDPYLVANAYLVHVTEMAATIGECLGETELAQKYADDAHRLRRLFREEYIAPSGRIASDTQTAYVLALHMDLLDGPREINTARTRLDWLIRWEAFKINTGFVGTPHILPALAKVDMMTIAYRMLQEKDDPSWLYPVTMGATTIWERWNSMLPDGSINPGQMTSFNHYALGSVCHFLHAHVAGLSSAAPGWTSALVRPRPGGTIRSAKATHDSPVGPYSVSWVIEARVMKTNVTIPPNGEAHVILPGVNIVVGSGEYTYETEWHSDPEWPPQIIQGAQGKPVEAEFVP</sequence>
<dbReference type="Proteomes" id="UP001642482">
    <property type="component" value="Unassembled WGS sequence"/>
</dbReference>
<dbReference type="PANTHER" id="PTHR33307:SF6">
    <property type="entry name" value="ALPHA-RHAMNOSIDASE (EUROFUNG)-RELATED"/>
    <property type="match status" value="1"/>
</dbReference>
<evidence type="ECO:0000256" key="1">
    <source>
        <dbReference type="ARBA" id="ARBA00001445"/>
    </source>
</evidence>
<evidence type="ECO:0000259" key="4">
    <source>
        <dbReference type="Pfam" id="PF05592"/>
    </source>
</evidence>
<dbReference type="EC" id="3.2.1.40" evidence="2"/>
<dbReference type="InterPro" id="IPR008928">
    <property type="entry name" value="6-hairpin_glycosidase_sf"/>
</dbReference>
<dbReference type="PANTHER" id="PTHR33307">
    <property type="entry name" value="ALPHA-RHAMNOSIDASE (EUROFUNG)"/>
    <property type="match status" value="1"/>
</dbReference>
<organism evidence="8 9">
    <name type="scientific">Sporothrix eucalyptigena</name>
    <dbReference type="NCBI Taxonomy" id="1812306"/>
    <lineage>
        <taxon>Eukaryota</taxon>
        <taxon>Fungi</taxon>
        <taxon>Dikarya</taxon>
        <taxon>Ascomycota</taxon>
        <taxon>Pezizomycotina</taxon>
        <taxon>Sordariomycetes</taxon>
        <taxon>Sordariomycetidae</taxon>
        <taxon>Ophiostomatales</taxon>
        <taxon>Ophiostomataceae</taxon>
        <taxon>Sporothrix</taxon>
    </lineage>
</organism>
<evidence type="ECO:0000259" key="5">
    <source>
        <dbReference type="Pfam" id="PF08531"/>
    </source>
</evidence>
<dbReference type="InterPro" id="IPR008902">
    <property type="entry name" value="Rhamnosid_concanavalin"/>
</dbReference>
<gene>
    <name evidence="8" type="ORF">SEUCBS140593_000986</name>
</gene>
<dbReference type="InterPro" id="IPR016007">
    <property type="entry name" value="Alpha_rhamnosid"/>
</dbReference>
<dbReference type="Pfam" id="PF17390">
    <property type="entry name" value="Bac_rhamnosid_C"/>
    <property type="match status" value="1"/>
</dbReference>
<evidence type="ECO:0000313" key="8">
    <source>
        <dbReference type="EMBL" id="CAK7210905.1"/>
    </source>
</evidence>
<evidence type="ECO:0000259" key="7">
    <source>
        <dbReference type="Pfam" id="PF17390"/>
    </source>
</evidence>
<protein>
    <recommendedName>
        <fullName evidence="2">alpha-L-rhamnosidase</fullName>
        <ecNumber evidence="2">3.2.1.40</ecNumber>
    </recommendedName>
</protein>
<feature type="domain" description="Alpha-L-rhamnosidase concanavalin-like" evidence="4">
    <location>
        <begin position="327"/>
        <end position="423"/>
    </location>
</feature>
<dbReference type="Gene3D" id="2.60.120.260">
    <property type="entry name" value="Galactose-binding domain-like"/>
    <property type="match status" value="2"/>
</dbReference>
<keyword evidence="3" id="KW-0378">Hydrolase</keyword>